<sequence>MSVSDDASIKQSVEEVWYLKEIFFKRKEDEETRRVKVVTQNFNGPCSFIAICNILLLRGDIEIHPPGRMTVSYEMLSQLVGEYLLLSCPEVDISAALSIMPYTTKGLDLNPVFTDFARFRPAGAGGELKLFEQAGIKLVHGWLVDPHSPEFPVVSRLKDYDTSVNLIVEADHVTKGQFVVAEDSLDNLALVDTVGNGSASVAGPSGSSSSQAGPSNTAGSSSSNGGIQASLTDEEKKKVEDAIIIRQFLDATRSQLTYHGLFHLASSLSPGALVALFRNSHLSVLFKSPNPEDSGLYSLVTDQSFLSEPSVVWERVEDVEGGASTFVDSEFVKSSPAGGDYAGHTGETALAALETDMAAMTMEERADHNFAIHLQAQEDERARQIRQRRDLEQAQREEVYRMQEEARRLEKQQKKEKKKDCIIM</sequence>
<proteinExistence type="predicted"/>
<feature type="coiled-coil region" evidence="1">
    <location>
        <begin position="374"/>
        <end position="419"/>
    </location>
</feature>
<evidence type="ECO:0000256" key="2">
    <source>
        <dbReference type="SAM" id="MobiDB-lite"/>
    </source>
</evidence>
<keyword evidence="5" id="KW-1185">Reference proteome</keyword>
<dbReference type="PANTHER" id="PTHR18063:SF6">
    <property type="entry name" value="UBIQUITIN CARBOXYL-TERMINAL HYDROLASE"/>
    <property type="match status" value="1"/>
</dbReference>
<evidence type="ECO:0000313" key="4">
    <source>
        <dbReference type="EMBL" id="KAK7678593.1"/>
    </source>
</evidence>
<dbReference type="GO" id="GO:1990380">
    <property type="term" value="F:K48-linked deubiquitinase activity"/>
    <property type="evidence" value="ECO:0007669"/>
    <property type="project" value="InterPro"/>
</dbReference>
<dbReference type="AlphaFoldDB" id="A0AAW0FB42"/>
<dbReference type="GO" id="GO:0004843">
    <property type="term" value="F:cysteine-type deubiquitinase activity"/>
    <property type="evidence" value="ECO:0007669"/>
    <property type="project" value="InterPro"/>
</dbReference>
<evidence type="ECO:0000256" key="1">
    <source>
        <dbReference type="SAM" id="Coils"/>
    </source>
</evidence>
<dbReference type="Pfam" id="PF04424">
    <property type="entry name" value="MINDY_DUB"/>
    <property type="match status" value="1"/>
</dbReference>
<gene>
    <name evidence="4" type="ORF">QCA50_018465</name>
</gene>
<organism evidence="4 5">
    <name type="scientific">Cerrena zonata</name>
    <dbReference type="NCBI Taxonomy" id="2478898"/>
    <lineage>
        <taxon>Eukaryota</taxon>
        <taxon>Fungi</taxon>
        <taxon>Dikarya</taxon>
        <taxon>Basidiomycota</taxon>
        <taxon>Agaricomycotina</taxon>
        <taxon>Agaricomycetes</taxon>
        <taxon>Polyporales</taxon>
        <taxon>Cerrenaceae</taxon>
        <taxon>Cerrena</taxon>
    </lineage>
</organism>
<dbReference type="GO" id="GO:0005829">
    <property type="term" value="C:cytosol"/>
    <property type="evidence" value="ECO:0007669"/>
    <property type="project" value="TreeGrafter"/>
</dbReference>
<dbReference type="InterPro" id="IPR033979">
    <property type="entry name" value="MINDY_domain"/>
</dbReference>
<feature type="compositionally biased region" description="Low complexity" evidence="2">
    <location>
        <begin position="200"/>
        <end position="226"/>
    </location>
</feature>
<evidence type="ECO:0000313" key="5">
    <source>
        <dbReference type="Proteomes" id="UP001385951"/>
    </source>
</evidence>
<dbReference type="EMBL" id="JASBNA010000070">
    <property type="protein sequence ID" value="KAK7678593.1"/>
    <property type="molecule type" value="Genomic_DNA"/>
</dbReference>
<reference evidence="4 5" key="1">
    <citation type="submission" date="2022-09" db="EMBL/GenBank/DDBJ databases">
        <authorList>
            <person name="Palmer J.M."/>
        </authorList>
    </citation>
    <scope>NUCLEOTIDE SEQUENCE [LARGE SCALE GENOMIC DNA]</scope>
    <source>
        <strain evidence="4 5">DSM 7382</strain>
    </source>
</reference>
<dbReference type="InterPro" id="IPR007518">
    <property type="entry name" value="MINDY"/>
</dbReference>
<dbReference type="GO" id="GO:0071108">
    <property type="term" value="P:protein K48-linked deubiquitination"/>
    <property type="evidence" value="ECO:0007669"/>
    <property type="project" value="TreeGrafter"/>
</dbReference>
<dbReference type="PANTHER" id="PTHR18063">
    <property type="entry name" value="NF-E2 INDUCIBLE PROTEIN"/>
    <property type="match status" value="1"/>
</dbReference>
<dbReference type="GO" id="GO:0071944">
    <property type="term" value="C:cell periphery"/>
    <property type="evidence" value="ECO:0007669"/>
    <property type="project" value="TreeGrafter"/>
</dbReference>
<dbReference type="GO" id="GO:0016807">
    <property type="term" value="F:cysteine-type carboxypeptidase activity"/>
    <property type="evidence" value="ECO:0007669"/>
    <property type="project" value="TreeGrafter"/>
</dbReference>
<keyword evidence="1" id="KW-0175">Coiled coil</keyword>
<feature type="domain" description="MINDY deubiquitinase" evidence="3">
    <location>
        <begin position="16"/>
        <end position="331"/>
    </location>
</feature>
<comment type="caution">
    <text evidence="4">The sequence shown here is derived from an EMBL/GenBank/DDBJ whole genome shotgun (WGS) entry which is preliminary data.</text>
</comment>
<protein>
    <recommendedName>
        <fullName evidence="3">MINDY deubiquitinase domain-containing protein</fullName>
    </recommendedName>
</protein>
<name>A0AAW0FB42_9APHY</name>
<feature type="region of interest" description="Disordered" evidence="2">
    <location>
        <begin position="200"/>
        <end position="233"/>
    </location>
</feature>
<evidence type="ECO:0000259" key="3">
    <source>
        <dbReference type="Pfam" id="PF04424"/>
    </source>
</evidence>
<dbReference type="Proteomes" id="UP001385951">
    <property type="component" value="Unassembled WGS sequence"/>
</dbReference>
<accession>A0AAW0FB42</accession>